<comment type="catalytic activity">
    <reaction evidence="1">
        <text>Endonucleolytic cleavage of DNA to give specific double-stranded fragments with terminal 5'-phosphates.</text>
        <dbReference type="EC" id="3.1.21.4"/>
    </reaction>
</comment>
<sequence>MANIQLYKKFFKLGSVREFTQEFQKTLVTTNRSYLFYVDWKKVKRNVDTIKTELSLLDSLINSRNLKRDFFELLSKYPEVAKVLPILLAIREISFDIIESFDEKTTDVVTYSFNRKRGEKLTKEEIESFWNLVDKSGATELFITIKNFKDYIFGVEVGMDTNARKNRSGNAMELILAPLMEQTKIELGLTLFTQKQFGSVEKEIGISFPELLKNKKFDFLFAKNGKALNVEVNYFFGGGSKQEIINSYIDRQNKLKTVGAEFMLITDGQAWNRNVNNELDSGFNSLDFILNLAFVRRGFFDEALRNYFGK</sequence>
<evidence type="ECO:0000313" key="4">
    <source>
        <dbReference type="Proteomes" id="UP000034701"/>
    </source>
</evidence>
<organism evidence="3 4">
    <name type="scientific">Candidatus Nomurabacteria bacterium GW2011_GWA1_37_20</name>
    <dbReference type="NCBI Taxonomy" id="1618729"/>
    <lineage>
        <taxon>Bacteria</taxon>
        <taxon>Candidatus Nomuraibacteriota</taxon>
    </lineage>
</organism>
<dbReference type="GO" id="GO:0003677">
    <property type="term" value="F:DNA binding"/>
    <property type="evidence" value="ECO:0007669"/>
    <property type="project" value="UniProtKB-UniRule"/>
</dbReference>
<dbReference type="GO" id="GO:0009036">
    <property type="term" value="F:type II site-specific deoxyribonuclease activity"/>
    <property type="evidence" value="ECO:0007669"/>
    <property type="project" value="UniProtKB-UniRule"/>
</dbReference>
<feature type="domain" description="Restriction endonuclease type II DpnII-like" evidence="2">
    <location>
        <begin position="21"/>
        <end position="301"/>
    </location>
</feature>
<reference evidence="3 4" key="1">
    <citation type="journal article" date="2015" name="Nature">
        <title>rRNA introns, odd ribosomes, and small enigmatic genomes across a large radiation of phyla.</title>
        <authorList>
            <person name="Brown C.T."/>
            <person name="Hug L.A."/>
            <person name="Thomas B.C."/>
            <person name="Sharon I."/>
            <person name="Castelle C.J."/>
            <person name="Singh A."/>
            <person name="Wilkins M.J."/>
            <person name="Williams K.H."/>
            <person name="Banfield J.F."/>
        </authorList>
    </citation>
    <scope>NUCLEOTIDE SEQUENCE [LARGE SCALE GENOMIC DNA]</scope>
</reference>
<dbReference type="InterPro" id="IPR021191">
    <property type="entry name" value="Restrct_endonuc_II_DpnII"/>
</dbReference>
<evidence type="ECO:0000256" key="1">
    <source>
        <dbReference type="PIRNR" id="PIRNR016080"/>
    </source>
</evidence>
<accession>A0A0G0GLD5</accession>
<keyword evidence="1" id="KW-0540">Nuclease</keyword>
<comment type="function">
    <text evidence="1">A P subtype restriction enzyme that recognizes the double-stranded unmethylated sequence 5'-GATC-3'.</text>
</comment>
<dbReference type="GO" id="GO:0009307">
    <property type="term" value="P:DNA restriction-modification system"/>
    <property type="evidence" value="ECO:0007669"/>
    <property type="project" value="UniProtKB-UniRule"/>
</dbReference>
<proteinExistence type="inferred from homology"/>
<evidence type="ECO:0000313" key="3">
    <source>
        <dbReference type="EMBL" id="KKQ31918.1"/>
    </source>
</evidence>
<dbReference type="AlphaFoldDB" id="A0A0G0GLD5"/>
<dbReference type="EC" id="3.1.21.4" evidence="1"/>
<keyword evidence="1" id="KW-0255">Endonuclease</keyword>
<dbReference type="Pfam" id="PF04556">
    <property type="entry name" value="DpnII"/>
    <property type="match status" value="1"/>
</dbReference>
<gene>
    <name evidence="3" type="ORF">US45_C0037G0012</name>
</gene>
<comment type="caution">
    <text evidence="3">The sequence shown here is derived from an EMBL/GenBank/DDBJ whole genome shotgun (WGS) entry which is preliminary data.</text>
</comment>
<dbReference type="InterPro" id="IPR007637">
    <property type="entry name" value="Restrct_endonuc_II_DpnII-like"/>
</dbReference>
<dbReference type="Proteomes" id="UP000034701">
    <property type="component" value="Unassembled WGS sequence"/>
</dbReference>
<name>A0A0G0GLD5_9BACT</name>
<evidence type="ECO:0000259" key="2">
    <source>
        <dbReference type="Pfam" id="PF04556"/>
    </source>
</evidence>
<dbReference type="SUPFAM" id="SSF52980">
    <property type="entry name" value="Restriction endonuclease-like"/>
    <property type="match status" value="1"/>
</dbReference>
<dbReference type="InterPro" id="IPR011335">
    <property type="entry name" value="Restrct_endonuc-II-like"/>
</dbReference>
<dbReference type="PATRIC" id="fig|1618729.3.peg.426"/>
<dbReference type="EMBL" id="LBTA01000037">
    <property type="protein sequence ID" value="KKQ31918.1"/>
    <property type="molecule type" value="Genomic_DNA"/>
</dbReference>
<protein>
    <recommendedName>
        <fullName evidence="1">Type-2 restriction enzyme</fullName>
        <ecNumber evidence="1">3.1.21.4</ecNumber>
    </recommendedName>
</protein>
<dbReference type="PIRSF" id="PIRSF016080">
    <property type="entry name" value="Restrict_endonuc_II_DpmII"/>
    <property type="match status" value="1"/>
</dbReference>
<comment type="similarity">
    <text evidence="1">Belongs to the DpnII type II restriction endonuclease family.</text>
</comment>
<keyword evidence="1" id="KW-0378">Hydrolase</keyword>
<keyword evidence="1" id="KW-0680">Restriction system</keyword>